<evidence type="ECO:0000256" key="3">
    <source>
        <dbReference type="ARBA" id="ARBA00022598"/>
    </source>
</evidence>
<comment type="similarity">
    <text evidence="4">Belongs to the NRP synthetase family.</text>
</comment>
<dbReference type="Proteomes" id="UP001446871">
    <property type="component" value="Unassembled WGS sequence"/>
</dbReference>
<keyword evidence="1" id="KW-0596">Phosphopantetheine</keyword>
<dbReference type="InterPro" id="IPR042099">
    <property type="entry name" value="ANL_N_sf"/>
</dbReference>
<evidence type="ECO:0000256" key="1">
    <source>
        <dbReference type="ARBA" id="ARBA00022450"/>
    </source>
</evidence>
<dbReference type="EMBL" id="JAQQWM010000009">
    <property type="protein sequence ID" value="KAK8046005.1"/>
    <property type="molecule type" value="Genomic_DNA"/>
</dbReference>
<dbReference type="Gene3D" id="3.40.50.12780">
    <property type="entry name" value="N-terminal domain of ligase-like"/>
    <property type="match status" value="1"/>
</dbReference>
<dbReference type="InterPro" id="IPR000873">
    <property type="entry name" value="AMP-dep_synth/lig_dom"/>
</dbReference>
<evidence type="ECO:0000256" key="4">
    <source>
        <dbReference type="ARBA" id="ARBA00029454"/>
    </source>
</evidence>
<dbReference type="SUPFAM" id="SSF56801">
    <property type="entry name" value="Acetyl-CoA synthetase-like"/>
    <property type="match status" value="1"/>
</dbReference>
<name>A0ABR1THA1_9PEZI</name>
<gene>
    <name evidence="6" type="ORF">PG996_014069</name>
</gene>
<evidence type="ECO:0000256" key="2">
    <source>
        <dbReference type="ARBA" id="ARBA00022553"/>
    </source>
</evidence>
<accession>A0ABR1THA1</accession>
<keyword evidence="2" id="KW-0597">Phosphoprotein</keyword>
<keyword evidence="3" id="KW-0436">Ligase</keyword>
<sequence>MSDVLPTDLEDKIRHWSICVSSETLDQSKDADLVTLFETVVARYPNDIAIIRNVERVSYNELDLAAAIIARKLSWIEPNEAVCIYADQSVNWLVAIFGVLKTGGVSAPLDPSAPLSMRQANFISSGPAP</sequence>
<proteinExistence type="inferred from homology"/>
<organism evidence="6 7">
    <name type="scientific">Apiospora saccharicola</name>
    <dbReference type="NCBI Taxonomy" id="335842"/>
    <lineage>
        <taxon>Eukaryota</taxon>
        <taxon>Fungi</taxon>
        <taxon>Dikarya</taxon>
        <taxon>Ascomycota</taxon>
        <taxon>Pezizomycotina</taxon>
        <taxon>Sordariomycetes</taxon>
        <taxon>Xylariomycetidae</taxon>
        <taxon>Amphisphaeriales</taxon>
        <taxon>Apiosporaceae</taxon>
        <taxon>Apiospora</taxon>
    </lineage>
</organism>
<evidence type="ECO:0000313" key="6">
    <source>
        <dbReference type="EMBL" id="KAK8046005.1"/>
    </source>
</evidence>
<keyword evidence="7" id="KW-1185">Reference proteome</keyword>
<evidence type="ECO:0000259" key="5">
    <source>
        <dbReference type="Pfam" id="PF00501"/>
    </source>
</evidence>
<dbReference type="PANTHER" id="PTHR45527:SF11">
    <property type="entry name" value="NONRIBOSOMAL PEPTIDE SYNTHETASE 5"/>
    <property type="match status" value="1"/>
</dbReference>
<evidence type="ECO:0000313" key="7">
    <source>
        <dbReference type="Proteomes" id="UP001446871"/>
    </source>
</evidence>
<reference evidence="6 7" key="1">
    <citation type="submission" date="2023-01" db="EMBL/GenBank/DDBJ databases">
        <title>Analysis of 21 Apiospora genomes using comparative genomics revels a genus with tremendous synthesis potential of carbohydrate active enzymes and secondary metabolites.</title>
        <authorList>
            <person name="Sorensen T."/>
        </authorList>
    </citation>
    <scope>NUCLEOTIDE SEQUENCE [LARGE SCALE GENOMIC DNA]</scope>
    <source>
        <strain evidence="6 7">CBS 83171</strain>
    </source>
</reference>
<dbReference type="PANTHER" id="PTHR45527">
    <property type="entry name" value="NONRIBOSOMAL PEPTIDE SYNTHETASE"/>
    <property type="match status" value="1"/>
</dbReference>
<dbReference type="Pfam" id="PF00501">
    <property type="entry name" value="AMP-binding"/>
    <property type="match status" value="1"/>
</dbReference>
<feature type="domain" description="AMP-dependent synthetase/ligase" evidence="5">
    <location>
        <begin position="37"/>
        <end position="115"/>
    </location>
</feature>
<protein>
    <submittedName>
        <fullName evidence="6">Acetyl-CoA synthetase-like protein</fullName>
    </submittedName>
</protein>
<comment type="caution">
    <text evidence="6">The sequence shown here is derived from an EMBL/GenBank/DDBJ whole genome shotgun (WGS) entry which is preliminary data.</text>
</comment>